<dbReference type="GeneID" id="26841747"/>
<protein>
    <recommendedName>
        <fullName evidence="7">Signal recognition particle subunit SRP14</fullName>
    </recommendedName>
    <alternativeName>
        <fullName evidence="7">Signal recognition particle 14 kDa protein</fullName>
    </alternativeName>
</protein>
<dbReference type="RefSeq" id="XP_015465590.1">
    <property type="nucleotide sequence ID" value="XM_015613567.1"/>
</dbReference>
<organism evidence="8 9">
    <name type="scientific">Debaryomyces fabryi</name>
    <dbReference type="NCBI Taxonomy" id="58627"/>
    <lineage>
        <taxon>Eukaryota</taxon>
        <taxon>Fungi</taxon>
        <taxon>Dikarya</taxon>
        <taxon>Ascomycota</taxon>
        <taxon>Saccharomycotina</taxon>
        <taxon>Pichiomycetes</taxon>
        <taxon>Debaryomycetaceae</taxon>
        <taxon>Debaryomyces</taxon>
    </lineage>
</organism>
<dbReference type="Proteomes" id="UP000054251">
    <property type="component" value="Unassembled WGS sequence"/>
</dbReference>
<proteinExistence type="inferred from homology"/>
<dbReference type="Pfam" id="PF02290">
    <property type="entry name" value="SRP14"/>
    <property type="match status" value="1"/>
</dbReference>
<comment type="subunit">
    <text evidence="7">Component of a fungal signal recognition particle (SRP) complex that consists of a 7SL RNA molecule (scR1) and at least six protein subunits: SRP72, SRP68, SRP54, SEC65, SRP21 and SRP14.</text>
</comment>
<evidence type="ECO:0000313" key="9">
    <source>
        <dbReference type="Proteomes" id="UP000054251"/>
    </source>
</evidence>
<dbReference type="InterPro" id="IPR009018">
    <property type="entry name" value="Signal_recog_particle_SRP9/14"/>
</dbReference>
<evidence type="ECO:0000256" key="6">
    <source>
        <dbReference type="ARBA" id="ARBA00023274"/>
    </source>
</evidence>
<keyword evidence="3 7" id="KW-0963">Cytoplasm</keyword>
<gene>
    <name evidence="8" type="ORF">AC631_04738</name>
</gene>
<accession>A0A0V1PTJ8</accession>
<dbReference type="SUPFAM" id="SSF54762">
    <property type="entry name" value="Signal recognition particle alu RNA binding heterodimer, SRP9/14"/>
    <property type="match status" value="1"/>
</dbReference>
<name>A0A0V1PTJ8_9ASCO</name>
<evidence type="ECO:0000256" key="1">
    <source>
        <dbReference type="ARBA" id="ARBA00004496"/>
    </source>
</evidence>
<sequence length="134" mass="15012">MGRLNNSEFLTKLSEVLISNNGESSVYLTQKRLTSTLPIDEPTSKINDLSSNVIKTEAFEKNTTTYPVLIRISMNSGNMKSSSQSKQKTKLSTVVETSNLDQFWSEYVQVIKNGFVGLKKKDKKKNKKSGKVSK</sequence>
<dbReference type="InterPro" id="IPR003210">
    <property type="entry name" value="Signal_recog_particle_SRP14"/>
</dbReference>
<evidence type="ECO:0000256" key="4">
    <source>
        <dbReference type="ARBA" id="ARBA00022884"/>
    </source>
</evidence>
<comment type="subcellular location">
    <subcellularLocation>
        <location evidence="1 7">Cytoplasm</location>
    </subcellularLocation>
</comment>
<dbReference type="AlphaFoldDB" id="A0A0V1PTJ8"/>
<reference evidence="8 9" key="1">
    <citation type="submission" date="2015-11" db="EMBL/GenBank/DDBJ databases">
        <title>The genome of Debaryomyces fabryi.</title>
        <authorList>
            <person name="Tafer H."/>
            <person name="Lopandic K."/>
        </authorList>
    </citation>
    <scope>NUCLEOTIDE SEQUENCE [LARGE SCALE GENOMIC DNA]</scope>
    <source>
        <strain evidence="8 9">CBS 789</strain>
    </source>
</reference>
<evidence type="ECO:0000256" key="5">
    <source>
        <dbReference type="ARBA" id="ARBA00023135"/>
    </source>
</evidence>
<comment type="function">
    <text evidence="7">Component of the signal recognition particle (SRP) complex, a ribonucleoprotein complex that mediates the cotranslational targeting of secretory and membrane proteins to the endoplasmic reticulum (ER).</text>
</comment>
<evidence type="ECO:0000256" key="7">
    <source>
        <dbReference type="RuleBase" id="RU368100"/>
    </source>
</evidence>
<dbReference type="PANTHER" id="PTHR12013">
    <property type="entry name" value="SIGNAL RECOGNITION PARTICLE 14 KD PROTEIN"/>
    <property type="match status" value="1"/>
</dbReference>
<dbReference type="GO" id="GO:0005786">
    <property type="term" value="C:signal recognition particle, endoplasmic reticulum targeting"/>
    <property type="evidence" value="ECO:0007669"/>
    <property type="project" value="UniProtKB-UniRule"/>
</dbReference>
<evidence type="ECO:0000313" key="8">
    <source>
        <dbReference type="EMBL" id="KRZ99487.1"/>
    </source>
</evidence>
<keyword evidence="5 7" id="KW-0733">Signal recognition particle</keyword>
<dbReference type="Gene3D" id="3.30.720.10">
    <property type="entry name" value="Signal recognition particle alu RNA binding heterodimer, srp9/1"/>
    <property type="match status" value="1"/>
</dbReference>
<dbReference type="EMBL" id="LMYN01000139">
    <property type="protein sequence ID" value="KRZ99487.1"/>
    <property type="molecule type" value="Genomic_DNA"/>
</dbReference>
<comment type="similarity">
    <text evidence="2 7">Belongs to the SRP14 family.</text>
</comment>
<evidence type="ECO:0000256" key="2">
    <source>
        <dbReference type="ARBA" id="ARBA00010349"/>
    </source>
</evidence>
<keyword evidence="4 7" id="KW-0694">RNA-binding</keyword>
<dbReference type="GO" id="GO:0008312">
    <property type="term" value="F:7S RNA binding"/>
    <property type="evidence" value="ECO:0007669"/>
    <property type="project" value="UniProtKB-UniRule"/>
</dbReference>
<dbReference type="OrthoDB" id="19209at2759"/>
<dbReference type="GO" id="GO:0030942">
    <property type="term" value="F:endoplasmic reticulum signal peptide binding"/>
    <property type="evidence" value="ECO:0007669"/>
    <property type="project" value="UniProtKB-UniRule"/>
</dbReference>
<comment type="caution">
    <text evidence="8">The sequence shown here is derived from an EMBL/GenBank/DDBJ whole genome shotgun (WGS) entry which is preliminary data.</text>
</comment>
<dbReference type="GO" id="GO:0006614">
    <property type="term" value="P:SRP-dependent cotranslational protein targeting to membrane"/>
    <property type="evidence" value="ECO:0007669"/>
    <property type="project" value="UniProtKB-UniRule"/>
</dbReference>
<keyword evidence="9" id="KW-1185">Reference proteome</keyword>
<evidence type="ECO:0000256" key="3">
    <source>
        <dbReference type="ARBA" id="ARBA00022490"/>
    </source>
</evidence>
<keyword evidence="6 7" id="KW-0687">Ribonucleoprotein</keyword>